<accession>A0A4R4T551</accession>
<evidence type="ECO:0000313" key="5">
    <source>
        <dbReference type="EMBL" id="TDC72148.1"/>
    </source>
</evidence>
<feature type="domain" description="HTH arsR-type" evidence="4">
    <location>
        <begin position="29"/>
        <end position="110"/>
    </location>
</feature>
<evidence type="ECO:0000256" key="3">
    <source>
        <dbReference type="ARBA" id="ARBA00023163"/>
    </source>
</evidence>
<dbReference type="Gene3D" id="1.10.10.10">
    <property type="entry name" value="Winged helix-like DNA-binding domain superfamily/Winged helix DNA-binding domain"/>
    <property type="match status" value="1"/>
</dbReference>
<dbReference type="SUPFAM" id="SSF46785">
    <property type="entry name" value="Winged helix' DNA-binding domain"/>
    <property type="match status" value="1"/>
</dbReference>
<dbReference type="CDD" id="cd00090">
    <property type="entry name" value="HTH_ARSR"/>
    <property type="match status" value="1"/>
</dbReference>
<dbReference type="GO" id="GO:0003700">
    <property type="term" value="F:DNA-binding transcription factor activity"/>
    <property type="evidence" value="ECO:0007669"/>
    <property type="project" value="InterPro"/>
</dbReference>
<dbReference type="SMART" id="SM00418">
    <property type="entry name" value="HTH_ARSR"/>
    <property type="match status" value="1"/>
</dbReference>
<dbReference type="PANTHER" id="PTHR33154">
    <property type="entry name" value="TRANSCRIPTIONAL REGULATOR, ARSR FAMILY"/>
    <property type="match status" value="1"/>
</dbReference>
<dbReference type="InterPro" id="IPR011991">
    <property type="entry name" value="ArsR-like_HTH"/>
</dbReference>
<name>A0A4R4T551_9ACTN</name>
<keyword evidence="1" id="KW-0805">Transcription regulation</keyword>
<evidence type="ECO:0000256" key="2">
    <source>
        <dbReference type="ARBA" id="ARBA00023125"/>
    </source>
</evidence>
<proteinExistence type="predicted"/>
<dbReference type="OrthoDB" id="7945987at2"/>
<comment type="caution">
    <text evidence="5">The sequence shown here is derived from an EMBL/GenBank/DDBJ whole genome shotgun (WGS) entry which is preliminary data.</text>
</comment>
<dbReference type="RefSeq" id="WP_132819952.1">
    <property type="nucleotide sequence ID" value="NZ_SMKI01000262.1"/>
</dbReference>
<dbReference type="InterPro" id="IPR036390">
    <property type="entry name" value="WH_DNA-bd_sf"/>
</dbReference>
<dbReference type="EMBL" id="SMKI01000262">
    <property type="protein sequence ID" value="TDC72148.1"/>
    <property type="molecule type" value="Genomic_DNA"/>
</dbReference>
<dbReference type="InterPro" id="IPR001845">
    <property type="entry name" value="HTH_ArsR_DNA-bd_dom"/>
</dbReference>
<organism evidence="5 6">
    <name type="scientific">Streptomyces hainanensis</name>
    <dbReference type="NCBI Taxonomy" id="402648"/>
    <lineage>
        <taxon>Bacteria</taxon>
        <taxon>Bacillati</taxon>
        <taxon>Actinomycetota</taxon>
        <taxon>Actinomycetes</taxon>
        <taxon>Kitasatosporales</taxon>
        <taxon>Streptomycetaceae</taxon>
        <taxon>Streptomyces</taxon>
    </lineage>
</organism>
<evidence type="ECO:0000256" key="1">
    <source>
        <dbReference type="ARBA" id="ARBA00023015"/>
    </source>
</evidence>
<dbReference type="InterPro" id="IPR051081">
    <property type="entry name" value="HTH_MetalResp_TranReg"/>
</dbReference>
<dbReference type="Proteomes" id="UP000295345">
    <property type="component" value="Unassembled WGS sequence"/>
</dbReference>
<dbReference type="PANTHER" id="PTHR33154:SF15">
    <property type="entry name" value="REGULATORY PROTEIN ARSR"/>
    <property type="match status" value="1"/>
</dbReference>
<dbReference type="Pfam" id="PF12840">
    <property type="entry name" value="HTH_20"/>
    <property type="match status" value="1"/>
</dbReference>
<sequence length="212" mass="23375">MTEPREEAPTPHDEAGQALAERVVVLDGKGLRALAHPLRVRLVGLLRQHGPATATQLAGRLSLNSGATSYHLRQLAAAGFVEEDTERGNARERWWRAVHQLTTVEPEIVEAEPEAAQVFLQSVAAAHTLRLQQGLNELATMPRVWGPALNLSDVMLRLTPEQARELGRELWAVLKRYRDEIGQAESDEGRESVAVQFHVLPEPAGVEEGRDA</sequence>
<evidence type="ECO:0000259" key="4">
    <source>
        <dbReference type="SMART" id="SM00418"/>
    </source>
</evidence>
<keyword evidence="2" id="KW-0238">DNA-binding</keyword>
<dbReference type="GO" id="GO:0003677">
    <property type="term" value="F:DNA binding"/>
    <property type="evidence" value="ECO:0007669"/>
    <property type="project" value="UniProtKB-KW"/>
</dbReference>
<dbReference type="InterPro" id="IPR036388">
    <property type="entry name" value="WH-like_DNA-bd_sf"/>
</dbReference>
<protein>
    <submittedName>
        <fullName evidence="5">ArsR family transcriptional regulator</fullName>
    </submittedName>
</protein>
<gene>
    <name evidence="5" type="ORF">E1283_22595</name>
</gene>
<keyword evidence="3" id="KW-0804">Transcription</keyword>
<reference evidence="5 6" key="1">
    <citation type="submission" date="2019-03" db="EMBL/GenBank/DDBJ databases">
        <title>Draft genome sequences of novel Actinobacteria.</title>
        <authorList>
            <person name="Sahin N."/>
            <person name="Ay H."/>
            <person name="Saygin H."/>
        </authorList>
    </citation>
    <scope>NUCLEOTIDE SEQUENCE [LARGE SCALE GENOMIC DNA]</scope>
    <source>
        <strain evidence="5 6">DSM 41900</strain>
    </source>
</reference>
<dbReference type="AlphaFoldDB" id="A0A4R4T551"/>
<evidence type="ECO:0000313" key="6">
    <source>
        <dbReference type="Proteomes" id="UP000295345"/>
    </source>
</evidence>
<keyword evidence="6" id="KW-1185">Reference proteome</keyword>